<dbReference type="Proteomes" id="UP001501303">
    <property type="component" value="Unassembled WGS sequence"/>
</dbReference>
<protein>
    <submittedName>
        <fullName evidence="3">Alpha/beta hydrolase</fullName>
    </submittedName>
</protein>
<dbReference type="InterPro" id="IPR029058">
    <property type="entry name" value="AB_hydrolase_fold"/>
</dbReference>
<reference evidence="3 4" key="1">
    <citation type="journal article" date="2019" name="Int. J. Syst. Evol. Microbiol.">
        <title>The Global Catalogue of Microorganisms (GCM) 10K type strain sequencing project: providing services to taxonomists for standard genome sequencing and annotation.</title>
        <authorList>
            <consortium name="The Broad Institute Genomics Platform"/>
            <consortium name="The Broad Institute Genome Sequencing Center for Infectious Disease"/>
            <person name="Wu L."/>
            <person name="Ma J."/>
        </authorList>
    </citation>
    <scope>NUCLEOTIDE SEQUENCE [LARGE SCALE GENOMIC DNA]</scope>
    <source>
        <strain evidence="3 4">JCM 13581</strain>
    </source>
</reference>
<evidence type="ECO:0000256" key="1">
    <source>
        <dbReference type="ARBA" id="ARBA00022801"/>
    </source>
</evidence>
<gene>
    <name evidence="3" type="ORF">GCM10009716_17330</name>
</gene>
<dbReference type="InterPro" id="IPR050300">
    <property type="entry name" value="GDXG_lipolytic_enzyme"/>
</dbReference>
<comment type="caution">
    <text evidence="3">The sequence shown here is derived from an EMBL/GenBank/DDBJ whole genome shotgun (WGS) entry which is preliminary data.</text>
</comment>
<dbReference type="SUPFAM" id="SSF53474">
    <property type="entry name" value="alpha/beta-Hydrolases"/>
    <property type="match status" value="1"/>
</dbReference>
<dbReference type="Pfam" id="PF00326">
    <property type="entry name" value="Peptidase_S9"/>
    <property type="match status" value="1"/>
</dbReference>
<dbReference type="GO" id="GO:0016787">
    <property type="term" value="F:hydrolase activity"/>
    <property type="evidence" value="ECO:0007669"/>
    <property type="project" value="UniProtKB-KW"/>
</dbReference>
<keyword evidence="4" id="KW-1185">Reference proteome</keyword>
<feature type="domain" description="Peptidase S9 prolyl oligopeptidase catalytic" evidence="2">
    <location>
        <begin position="120"/>
        <end position="220"/>
    </location>
</feature>
<dbReference type="EMBL" id="BAAAMJ010000015">
    <property type="protein sequence ID" value="GAA1907938.1"/>
    <property type="molecule type" value="Genomic_DNA"/>
</dbReference>
<evidence type="ECO:0000313" key="3">
    <source>
        <dbReference type="EMBL" id="GAA1907938.1"/>
    </source>
</evidence>
<evidence type="ECO:0000259" key="2">
    <source>
        <dbReference type="Pfam" id="PF00326"/>
    </source>
</evidence>
<sequence length="256" mass="26289">MSADGKAPPAAGPVRETGRDAAELEALLALPPARPDRTLRYGAHPSQVTDLYGEGPPRLALLHGGFWREAYDRAHLAPLAAALARRGTPVALVEYRRVGGGGGWPETFEDVAAALGSLPGEDAVVLAGHSAGGQLALWAAACAPQRVARTVAVAPVADLGRAAELGTGGHAVAQFLGSSRLERLLPGPDPVRLPVPAAPVTLVHGEDDTQVPPELSAAYVEHSGARLESWPGVGHYAPVTAGSPAAERLSALLVSR</sequence>
<organism evidence="3 4">
    <name type="scientific">Streptomyces sodiiphilus</name>
    <dbReference type="NCBI Taxonomy" id="226217"/>
    <lineage>
        <taxon>Bacteria</taxon>
        <taxon>Bacillati</taxon>
        <taxon>Actinomycetota</taxon>
        <taxon>Actinomycetes</taxon>
        <taxon>Kitasatosporales</taxon>
        <taxon>Streptomycetaceae</taxon>
        <taxon>Streptomyces</taxon>
    </lineage>
</organism>
<dbReference type="PANTHER" id="PTHR48081">
    <property type="entry name" value="AB HYDROLASE SUPERFAMILY PROTEIN C4A8.06C"/>
    <property type="match status" value="1"/>
</dbReference>
<dbReference type="InterPro" id="IPR001375">
    <property type="entry name" value="Peptidase_S9_cat"/>
</dbReference>
<accession>A0ABN2NZ59</accession>
<dbReference type="Gene3D" id="3.40.50.1820">
    <property type="entry name" value="alpha/beta hydrolase"/>
    <property type="match status" value="1"/>
</dbReference>
<evidence type="ECO:0000313" key="4">
    <source>
        <dbReference type="Proteomes" id="UP001501303"/>
    </source>
</evidence>
<keyword evidence="1 3" id="KW-0378">Hydrolase</keyword>
<proteinExistence type="predicted"/>
<name>A0ABN2NZ59_9ACTN</name>